<organism evidence="12 13">
    <name type="scientific">Hucho hucho</name>
    <name type="common">huchen</name>
    <dbReference type="NCBI Taxonomy" id="62062"/>
    <lineage>
        <taxon>Eukaryota</taxon>
        <taxon>Metazoa</taxon>
        <taxon>Chordata</taxon>
        <taxon>Craniata</taxon>
        <taxon>Vertebrata</taxon>
        <taxon>Euteleostomi</taxon>
        <taxon>Actinopterygii</taxon>
        <taxon>Neopterygii</taxon>
        <taxon>Teleostei</taxon>
        <taxon>Protacanthopterygii</taxon>
        <taxon>Salmoniformes</taxon>
        <taxon>Salmonidae</taxon>
        <taxon>Salmoninae</taxon>
        <taxon>Hucho</taxon>
    </lineage>
</organism>
<feature type="domain" description="Thioredoxin" evidence="11">
    <location>
        <begin position="1"/>
        <end position="139"/>
    </location>
</feature>
<reference evidence="12" key="3">
    <citation type="submission" date="2025-09" db="UniProtKB">
        <authorList>
            <consortium name="Ensembl"/>
        </authorList>
    </citation>
    <scope>IDENTIFICATION</scope>
</reference>
<dbReference type="EC" id="5.3.4.1" evidence="4"/>
<keyword evidence="13" id="KW-1185">Reference proteome</keyword>
<dbReference type="Pfam" id="PF13848">
    <property type="entry name" value="Thioredoxin_6"/>
    <property type="match status" value="1"/>
</dbReference>
<keyword evidence="9" id="KW-0413">Isomerase</keyword>
<evidence type="ECO:0000256" key="5">
    <source>
        <dbReference type="ARBA" id="ARBA00022729"/>
    </source>
</evidence>
<dbReference type="CDD" id="cd02961">
    <property type="entry name" value="PDI_a_family"/>
    <property type="match status" value="1"/>
</dbReference>
<dbReference type="InterPro" id="IPR036249">
    <property type="entry name" value="Thioredoxin-like_sf"/>
</dbReference>
<evidence type="ECO:0000313" key="13">
    <source>
        <dbReference type="Proteomes" id="UP000314982"/>
    </source>
</evidence>
<evidence type="ECO:0000256" key="4">
    <source>
        <dbReference type="ARBA" id="ARBA00012723"/>
    </source>
</evidence>
<proteinExistence type="inferred from homology"/>
<name>A0A4W5MT49_9TELE</name>
<dbReference type="PANTHER" id="PTHR18929:SF93">
    <property type="entry name" value="PROTEIN DISULFIDE-ISOMERASE A2"/>
    <property type="match status" value="1"/>
</dbReference>
<sequence>GESWPIPPDRAGVTESDALWCGHCQQLEPVYAEAAGVLKGERKEGQSQGYSLAKVDAAEEKELAEEFDVESFPTIKLFTDGDRNNPIDFTETTPSTSLSLESEDAKVFYSVAMEMVDMVFGVTTSPEVFQKYEVKNNRVVLFKKFDEGRVDLSVSEEDKLDKEELTVFIRTNSLELVIEFNEQVHTHTPHKRTNTPFTHTHHTNAQIPHSHTHTQPIECVVSVYPAECG</sequence>
<keyword evidence="10" id="KW-0676">Redox-active center</keyword>
<evidence type="ECO:0000256" key="1">
    <source>
        <dbReference type="ARBA" id="ARBA00001182"/>
    </source>
</evidence>
<evidence type="ECO:0000256" key="6">
    <source>
        <dbReference type="ARBA" id="ARBA00022737"/>
    </source>
</evidence>
<dbReference type="PROSITE" id="PS51352">
    <property type="entry name" value="THIOREDOXIN_2"/>
    <property type="match status" value="1"/>
</dbReference>
<dbReference type="GO" id="GO:0005788">
    <property type="term" value="C:endoplasmic reticulum lumen"/>
    <property type="evidence" value="ECO:0007669"/>
    <property type="project" value="UniProtKB-SubCell"/>
</dbReference>
<keyword evidence="8" id="KW-1015">Disulfide bond</keyword>
<dbReference type="PANTHER" id="PTHR18929">
    <property type="entry name" value="PROTEIN DISULFIDE ISOMERASE"/>
    <property type="match status" value="1"/>
</dbReference>
<dbReference type="Proteomes" id="UP000314982">
    <property type="component" value="Unassembled WGS sequence"/>
</dbReference>
<evidence type="ECO:0000256" key="7">
    <source>
        <dbReference type="ARBA" id="ARBA00022824"/>
    </source>
</evidence>
<comment type="subcellular location">
    <subcellularLocation>
        <location evidence="2">Endoplasmic reticulum lumen</location>
    </subcellularLocation>
</comment>
<evidence type="ECO:0000313" key="12">
    <source>
        <dbReference type="Ensembl" id="ENSHHUP00000040575.1"/>
    </source>
</evidence>
<dbReference type="Pfam" id="PF00085">
    <property type="entry name" value="Thioredoxin"/>
    <property type="match status" value="1"/>
</dbReference>
<comment type="catalytic activity">
    <reaction evidence="1">
        <text>Catalyzes the rearrangement of -S-S- bonds in proteins.</text>
        <dbReference type="EC" id="5.3.4.1"/>
    </reaction>
</comment>
<dbReference type="GO" id="GO:0034976">
    <property type="term" value="P:response to endoplasmic reticulum stress"/>
    <property type="evidence" value="ECO:0007669"/>
    <property type="project" value="TreeGrafter"/>
</dbReference>
<evidence type="ECO:0000256" key="8">
    <source>
        <dbReference type="ARBA" id="ARBA00023157"/>
    </source>
</evidence>
<keyword evidence="6" id="KW-0677">Repeat</keyword>
<protein>
    <recommendedName>
        <fullName evidence="4">protein disulfide-isomerase</fullName>
        <ecNumber evidence="4">5.3.4.1</ecNumber>
    </recommendedName>
</protein>
<comment type="similarity">
    <text evidence="3">Belongs to the protein disulfide isomerase family.</text>
</comment>
<dbReference type="Gene3D" id="3.40.30.10">
    <property type="entry name" value="Glutaredoxin"/>
    <property type="match status" value="2"/>
</dbReference>
<dbReference type="STRING" id="62062.ENSHHUP00000040575"/>
<evidence type="ECO:0000256" key="3">
    <source>
        <dbReference type="ARBA" id="ARBA00006347"/>
    </source>
</evidence>
<dbReference type="SUPFAM" id="SSF52833">
    <property type="entry name" value="Thioredoxin-like"/>
    <property type="match status" value="2"/>
</dbReference>
<evidence type="ECO:0000256" key="9">
    <source>
        <dbReference type="ARBA" id="ARBA00023235"/>
    </source>
</evidence>
<dbReference type="Ensembl" id="ENSHHUT00000042145.1">
    <property type="protein sequence ID" value="ENSHHUP00000040575.1"/>
    <property type="gene ID" value="ENSHHUG00000025087.1"/>
</dbReference>
<dbReference type="InterPro" id="IPR013766">
    <property type="entry name" value="Thioredoxin_domain"/>
</dbReference>
<dbReference type="AlphaFoldDB" id="A0A4W5MT49"/>
<dbReference type="CDD" id="cd02981">
    <property type="entry name" value="PDI_b_family"/>
    <property type="match status" value="1"/>
</dbReference>
<keyword evidence="7" id="KW-0256">Endoplasmic reticulum</keyword>
<reference evidence="12" key="2">
    <citation type="submission" date="2025-08" db="UniProtKB">
        <authorList>
            <consortium name="Ensembl"/>
        </authorList>
    </citation>
    <scope>IDENTIFICATION</scope>
</reference>
<evidence type="ECO:0000256" key="2">
    <source>
        <dbReference type="ARBA" id="ARBA00004319"/>
    </source>
</evidence>
<dbReference type="GO" id="GO:0003756">
    <property type="term" value="F:protein disulfide isomerase activity"/>
    <property type="evidence" value="ECO:0007669"/>
    <property type="project" value="UniProtKB-EC"/>
</dbReference>
<accession>A0A4W5MT49</accession>
<reference evidence="13" key="1">
    <citation type="submission" date="2018-06" db="EMBL/GenBank/DDBJ databases">
        <title>Genome assembly of Danube salmon.</title>
        <authorList>
            <person name="Macqueen D.J."/>
            <person name="Gundappa M.K."/>
        </authorList>
    </citation>
    <scope>NUCLEOTIDE SEQUENCE [LARGE SCALE GENOMIC DNA]</scope>
</reference>
<dbReference type="GeneTree" id="ENSGT00940000165626"/>
<dbReference type="GO" id="GO:0006457">
    <property type="term" value="P:protein folding"/>
    <property type="evidence" value="ECO:0007669"/>
    <property type="project" value="TreeGrafter"/>
</dbReference>
<evidence type="ECO:0000259" key="11">
    <source>
        <dbReference type="PROSITE" id="PS51352"/>
    </source>
</evidence>
<dbReference type="FunFam" id="3.40.30.10:FF:000042">
    <property type="entry name" value="protein disulfide-isomerase A2"/>
    <property type="match status" value="1"/>
</dbReference>
<evidence type="ECO:0000256" key="10">
    <source>
        <dbReference type="ARBA" id="ARBA00023284"/>
    </source>
</evidence>
<keyword evidence="5" id="KW-0732">Signal</keyword>